<organism evidence="1 2">
    <name type="scientific">Bauhinia variegata</name>
    <name type="common">Purple orchid tree</name>
    <name type="synonym">Phanera variegata</name>
    <dbReference type="NCBI Taxonomy" id="167791"/>
    <lineage>
        <taxon>Eukaryota</taxon>
        <taxon>Viridiplantae</taxon>
        <taxon>Streptophyta</taxon>
        <taxon>Embryophyta</taxon>
        <taxon>Tracheophyta</taxon>
        <taxon>Spermatophyta</taxon>
        <taxon>Magnoliopsida</taxon>
        <taxon>eudicotyledons</taxon>
        <taxon>Gunneridae</taxon>
        <taxon>Pentapetalae</taxon>
        <taxon>rosids</taxon>
        <taxon>fabids</taxon>
        <taxon>Fabales</taxon>
        <taxon>Fabaceae</taxon>
        <taxon>Cercidoideae</taxon>
        <taxon>Cercideae</taxon>
        <taxon>Bauhiniinae</taxon>
        <taxon>Bauhinia</taxon>
    </lineage>
</organism>
<dbReference type="EMBL" id="CM039432">
    <property type="protein sequence ID" value="KAI4334447.1"/>
    <property type="molecule type" value="Genomic_DNA"/>
</dbReference>
<evidence type="ECO:0000313" key="2">
    <source>
        <dbReference type="Proteomes" id="UP000828941"/>
    </source>
</evidence>
<keyword evidence="2" id="KW-1185">Reference proteome</keyword>
<dbReference type="Proteomes" id="UP000828941">
    <property type="component" value="Chromosome 7"/>
</dbReference>
<proteinExistence type="predicted"/>
<gene>
    <name evidence="1" type="ORF">L6164_019141</name>
</gene>
<name>A0ACB9NE58_BAUVA</name>
<accession>A0ACB9NE58</accession>
<comment type="caution">
    <text evidence="1">The sequence shown here is derived from an EMBL/GenBank/DDBJ whole genome shotgun (WGS) entry which is preliminary data.</text>
</comment>
<sequence>MQTDHNILHSRSTRWKFADAYAQKPEESITVSSAACNSDTETCSLEMSVLLGILQCTASYEIKNGSLSGDEKAEYVKIDDGTEKVLLSKKPGTEKRNAPAVKPPPNAAPFSDEWLAAMETAES</sequence>
<evidence type="ECO:0000313" key="1">
    <source>
        <dbReference type="EMBL" id="KAI4334447.1"/>
    </source>
</evidence>
<protein>
    <submittedName>
        <fullName evidence="1">Uncharacterized protein</fullName>
    </submittedName>
</protein>
<reference evidence="1 2" key="1">
    <citation type="journal article" date="2022" name="DNA Res.">
        <title>Chromosomal-level genome assembly of the orchid tree Bauhinia variegata (Leguminosae; Cercidoideae) supports the allotetraploid origin hypothesis of Bauhinia.</title>
        <authorList>
            <person name="Zhong Y."/>
            <person name="Chen Y."/>
            <person name="Zheng D."/>
            <person name="Pang J."/>
            <person name="Liu Y."/>
            <person name="Luo S."/>
            <person name="Meng S."/>
            <person name="Qian L."/>
            <person name="Wei D."/>
            <person name="Dai S."/>
            <person name="Zhou R."/>
        </authorList>
    </citation>
    <scope>NUCLEOTIDE SEQUENCE [LARGE SCALE GENOMIC DNA]</scope>
    <source>
        <strain evidence="1">BV-YZ2020</strain>
    </source>
</reference>